<keyword evidence="2 5" id="KW-0808">Transferase</keyword>
<evidence type="ECO:0000259" key="6">
    <source>
        <dbReference type="SMART" id="SM01266"/>
    </source>
</evidence>
<dbReference type="EMBL" id="DXBR01000085">
    <property type="protein sequence ID" value="HIZ40082.1"/>
    <property type="molecule type" value="Genomic_DNA"/>
</dbReference>
<evidence type="ECO:0000256" key="2">
    <source>
        <dbReference type="ARBA" id="ARBA00022679"/>
    </source>
</evidence>
<dbReference type="Pfam" id="PF12464">
    <property type="entry name" value="Mac"/>
    <property type="match status" value="1"/>
</dbReference>
<dbReference type="PANTHER" id="PTHR43017">
    <property type="entry name" value="GALACTOSIDE O-ACETYLTRANSFERASE"/>
    <property type="match status" value="1"/>
</dbReference>
<sequence length="193" mass="21425">MTEREKRDLGLWYDANYDAELLEEREKAEELCFALNHTAPREHEKQNRIIGELLAQFGEGSTILAPFNVDYGYNCRIGDNTFVNHYAYFMDCAPITIGNYCFIGPYCGMYTAIHPLVAGERNQGLEIAKPITVGDNVWIGANVTILPGVTIGEGSVIGAKSVVTKDIPANVLAVGNPCRVIREITEEDRIARK</sequence>
<organism evidence="7 8">
    <name type="scientific">Candidatus Anaerobutyricum stercoris</name>
    <dbReference type="NCBI Taxonomy" id="2838457"/>
    <lineage>
        <taxon>Bacteria</taxon>
        <taxon>Bacillati</taxon>
        <taxon>Bacillota</taxon>
        <taxon>Clostridia</taxon>
        <taxon>Lachnospirales</taxon>
        <taxon>Lachnospiraceae</taxon>
        <taxon>Anaerobutyricum</taxon>
    </lineage>
</organism>
<reference evidence="7" key="1">
    <citation type="journal article" date="2021" name="PeerJ">
        <title>Extensive microbial diversity within the chicken gut microbiome revealed by metagenomics and culture.</title>
        <authorList>
            <person name="Gilroy R."/>
            <person name="Ravi A."/>
            <person name="Getino M."/>
            <person name="Pursley I."/>
            <person name="Horton D.L."/>
            <person name="Alikhan N.F."/>
            <person name="Baker D."/>
            <person name="Gharbi K."/>
            <person name="Hall N."/>
            <person name="Watson M."/>
            <person name="Adriaenssens E.M."/>
            <person name="Foster-Nyarko E."/>
            <person name="Jarju S."/>
            <person name="Secka A."/>
            <person name="Antonio M."/>
            <person name="Oren A."/>
            <person name="Chaudhuri R.R."/>
            <person name="La Ragione R."/>
            <person name="Hildebrand F."/>
            <person name="Pallen M.J."/>
        </authorList>
    </citation>
    <scope>NUCLEOTIDE SEQUENCE</scope>
    <source>
        <strain evidence="7">CHK179-28034</strain>
    </source>
</reference>
<evidence type="ECO:0000256" key="5">
    <source>
        <dbReference type="RuleBase" id="RU367021"/>
    </source>
</evidence>
<dbReference type="EC" id="2.3.1.-" evidence="5"/>
<name>A0A9D2EMS0_9FIRM</name>
<proteinExistence type="inferred from homology"/>
<reference evidence="7" key="2">
    <citation type="submission" date="2021-04" db="EMBL/GenBank/DDBJ databases">
        <authorList>
            <person name="Gilroy R."/>
        </authorList>
    </citation>
    <scope>NUCLEOTIDE SEQUENCE</scope>
    <source>
        <strain evidence="7">CHK179-28034</strain>
    </source>
</reference>
<dbReference type="InterPro" id="IPR024688">
    <property type="entry name" value="Mac_dom"/>
</dbReference>
<dbReference type="PROSITE" id="PS00101">
    <property type="entry name" value="HEXAPEP_TRANSFERASES"/>
    <property type="match status" value="1"/>
</dbReference>
<dbReference type="Proteomes" id="UP000824049">
    <property type="component" value="Unassembled WGS sequence"/>
</dbReference>
<evidence type="ECO:0000313" key="8">
    <source>
        <dbReference type="Proteomes" id="UP000824049"/>
    </source>
</evidence>
<dbReference type="SMART" id="SM01266">
    <property type="entry name" value="Mac"/>
    <property type="match status" value="1"/>
</dbReference>
<evidence type="ECO:0000256" key="1">
    <source>
        <dbReference type="ARBA" id="ARBA00007274"/>
    </source>
</evidence>
<dbReference type="Pfam" id="PF00132">
    <property type="entry name" value="Hexapep"/>
    <property type="match status" value="1"/>
</dbReference>
<dbReference type="CDD" id="cd03357">
    <property type="entry name" value="LbH_MAT_GAT"/>
    <property type="match status" value="1"/>
</dbReference>
<evidence type="ECO:0000256" key="4">
    <source>
        <dbReference type="ARBA" id="ARBA00023315"/>
    </source>
</evidence>
<gene>
    <name evidence="7" type="ORF">H9968_09215</name>
</gene>
<dbReference type="AlphaFoldDB" id="A0A9D2EMS0"/>
<dbReference type="Gene3D" id="2.160.10.10">
    <property type="entry name" value="Hexapeptide repeat proteins"/>
    <property type="match status" value="1"/>
</dbReference>
<dbReference type="GO" id="GO:0008870">
    <property type="term" value="F:galactoside O-acetyltransferase activity"/>
    <property type="evidence" value="ECO:0007669"/>
    <property type="project" value="TreeGrafter"/>
</dbReference>
<dbReference type="InterPro" id="IPR018357">
    <property type="entry name" value="Hexapep_transf_CS"/>
</dbReference>
<evidence type="ECO:0000313" key="7">
    <source>
        <dbReference type="EMBL" id="HIZ40082.1"/>
    </source>
</evidence>
<feature type="domain" description="Maltose/galactoside acetyltransferase" evidence="6">
    <location>
        <begin position="4"/>
        <end position="59"/>
    </location>
</feature>
<keyword evidence="4 5" id="KW-0012">Acyltransferase</keyword>
<dbReference type="InterPro" id="IPR001451">
    <property type="entry name" value="Hexapep"/>
</dbReference>
<accession>A0A9D2EMS0</accession>
<dbReference type="InterPro" id="IPR011004">
    <property type="entry name" value="Trimer_LpxA-like_sf"/>
</dbReference>
<comment type="caution">
    <text evidence="7">The sequence shown here is derived from an EMBL/GenBank/DDBJ whole genome shotgun (WGS) entry which is preliminary data.</text>
</comment>
<protein>
    <recommendedName>
        <fullName evidence="5">Acetyltransferase</fullName>
        <ecNumber evidence="5">2.3.1.-</ecNumber>
    </recommendedName>
</protein>
<evidence type="ECO:0000256" key="3">
    <source>
        <dbReference type="ARBA" id="ARBA00022737"/>
    </source>
</evidence>
<keyword evidence="3" id="KW-0677">Repeat</keyword>
<dbReference type="InterPro" id="IPR039369">
    <property type="entry name" value="LacA-like"/>
</dbReference>
<dbReference type="FunFam" id="2.160.10.10:FF:000025">
    <property type="entry name" value="Hexapeptide-repeat containing-acetyltransferase"/>
    <property type="match status" value="1"/>
</dbReference>
<comment type="similarity">
    <text evidence="1 5">Belongs to the transferase hexapeptide repeat family.</text>
</comment>
<dbReference type="PANTHER" id="PTHR43017:SF1">
    <property type="entry name" value="ACETYLTRANSFERASE YJL218W-RELATED"/>
    <property type="match status" value="1"/>
</dbReference>
<dbReference type="SUPFAM" id="SSF51161">
    <property type="entry name" value="Trimeric LpxA-like enzymes"/>
    <property type="match status" value="1"/>
</dbReference>